<proteinExistence type="predicted"/>
<evidence type="ECO:0000313" key="2">
    <source>
        <dbReference type="Proteomes" id="UP000580250"/>
    </source>
</evidence>
<protein>
    <submittedName>
        <fullName evidence="1">Uncharacterized protein</fullName>
    </submittedName>
</protein>
<dbReference type="AlphaFoldDB" id="A0A6V7U1S5"/>
<name>A0A6V7U1S5_MELEN</name>
<sequence length="199" mass="21921">MQVLPACNNANSIRVNQQQMTSSVIIASKMLQFQQPKGRLIPSASFPLLPAPSGVPPILPKTSKHHHHQQKKLKNLLLKSSPKVIPIQPKIAKTTLSTLTKTTIFNKSDGCCSSNNINSLRPEMFAASLHAHQIPSTSQFQQQTATTNNLSISTSPNISNSLDAPNNLSLPVFYQLIYLLPKNRQQLLAKSVKNNKKLQ</sequence>
<evidence type="ECO:0000313" key="1">
    <source>
        <dbReference type="EMBL" id="CAD2142665.1"/>
    </source>
</evidence>
<reference evidence="1 2" key="1">
    <citation type="submission" date="2020-08" db="EMBL/GenBank/DDBJ databases">
        <authorList>
            <person name="Koutsovoulos G."/>
            <person name="Danchin GJ E."/>
        </authorList>
    </citation>
    <scope>NUCLEOTIDE SEQUENCE [LARGE SCALE GENOMIC DNA]</scope>
</reference>
<organism evidence="1 2">
    <name type="scientific">Meloidogyne enterolobii</name>
    <name type="common">Root-knot nematode worm</name>
    <name type="synonym">Meloidogyne mayaguensis</name>
    <dbReference type="NCBI Taxonomy" id="390850"/>
    <lineage>
        <taxon>Eukaryota</taxon>
        <taxon>Metazoa</taxon>
        <taxon>Ecdysozoa</taxon>
        <taxon>Nematoda</taxon>
        <taxon>Chromadorea</taxon>
        <taxon>Rhabditida</taxon>
        <taxon>Tylenchina</taxon>
        <taxon>Tylenchomorpha</taxon>
        <taxon>Tylenchoidea</taxon>
        <taxon>Meloidogynidae</taxon>
        <taxon>Meloidogyninae</taxon>
        <taxon>Meloidogyne</taxon>
    </lineage>
</organism>
<dbReference type="EMBL" id="CAJEWN010000030">
    <property type="protein sequence ID" value="CAD2142665.1"/>
    <property type="molecule type" value="Genomic_DNA"/>
</dbReference>
<comment type="caution">
    <text evidence="1">The sequence shown here is derived from an EMBL/GenBank/DDBJ whole genome shotgun (WGS) entry which is preliminary data.</text>
</comment>
<dbReference type="Proteomes" id="UP000580250">
    <property type="component" value="Unassembled WGS sequence"/>
</dbReference>
<gene>
    <name evidence="1" type="ORF">MENT_LOCUS7312</name>
</gene>
<accession>A0A6V7U1S5</accession>